<dbReference type="Gene3D" id="1.10.10.10">
    <property type="entry name" value="Winged helix-like DNA-binding domain superfamily/Winged helix DNA-binding domain"/>
    <property type="match status" value="1"/>
</dbReference>
<comment type="caution">
    <text evidence="3">The sequence shown here is derived from an EMBL/GenBank/DDBJ whole genome shotgun (WGS) entry which is preliminary data.</text>
</comment>
<dbReference type="PANTHER" id="PTHR42942">
    <property type="entry name" value="6-O-METHYLGUANINE DNA METHYLTRANSFERASE"/>
    <property type="match status" value="1"/>
</dbReference>
<dbReference type="GO" id="GO:0006281">
    <property type="term" value="P:DNA repair"/>
    <property type="evidence" value="ECO:0007669"/>
    <property type="project" value="InterPro"/>
</dbReference>
<keyword evidence="3" id="KW-0489">Methyltransferase</keyword>
<keyword evidence="3" id="KW-0808">Transferase</keyword>
<reference evidence="3 4" key="1">
    <citation type="journal article" date="2015" name="Microbiome">
        <title>Genomic resolution of linkages in carbon, nitrogen, and sulfur cycling among widespread estuary sediment bacteria.</title>
        <authorList>
            <person name="Baker B.J."/>
            <person name="Lazar C.S."/>
            <person name="Teske A.P."/>
            <person name="Dick G.J."/>
        </authorList>
    </citation>
    <scope>NUCLEOTIDE SEQUENCE [LARGE SCALE GENOMIC DNA]</scope>
    <source>
        <strain evidence="3">SM23_60</strain>
    </source>
</reference>
<dbReference type="SUPFAM" id="SSF46767">
    <property type="entry name" value="Methylated DNA-protein cysteine methyltransferase, C-terminal domain"/>
    <property type="match status" value="1"/>
</dbReference>
<dbReference type="InterPro" id="IPR036217">
    <property type="entry name" value="MethylDNA_cys_MeTrfase_DNAb"/>
</dbReference>
<proteinExistence type="predicted"/>
<evidence type="ECO:0000313" key="3">
    <source>
        <dbReference type="EMBL" id="KPK73925.1"/>
    </source>
</evidence>
<organism evidence="3 4">
    <name type="scientific">candidate division WOR_3 bacterium SM23_60</name>
    <dbReference type="NCBI Taxonomy" id="1703780"/>
    <lineage>
        <taxon>Bacteria</taxon>
        <taxon>Bacteria division WOR-3</taxon>
    </lineage>
</organism>
<name>A0A0S8GLP9_UNCW3</name>
<dbReference type="PANTHER" id="PTHR42942:SF1">
    <property type="entry name" value="ALKYLTRANSFERASE-LIKE PROTEIN 1"/>
    <property type="match status" value="1"/>
</dbReference>
<sequence>MEKGFYERVVKFIKTVPAGKVATYGQIADYAGNPRAAREVAYILHSSSEKENLPWQRVINSKGRISMKPGRGYELQKRLLEDEGVVFDEEGRIDFDKFLWQP</sequence>
<dbReference type="CDD" id="cd06445">
    <property type="entry name" value="ATase"/>
    <property type="match status" value="1"/>
</dbReference>
<dbReference type="Proteomes" id="UP000051096">
    <property type="component" value="Unassembled WGS sequence"/>
</dbReference>
<dbReference type="GO" id="GO:0032259">
    <property type="term" value="P:methylation"/>
    <property type="evidence" value="ECO:0007669"/>
    <property type="project" value="UniProtKB-KW"/>
</dbReference>
<evidence type="ECO:0000259" key="2">
    <source>
        <dbReference type="Pfam" id="PF01035"/>
    </source>
</evidence>
<evidence type="ECO:0000256" key="1">
    <source>
        <dbReference type="ARBA" id="ARBA00022763"/>
    </source>
</evidence>
<dbReference type="AlphaFoldDB" id="A0A0S8GLP9"/>
<feature type="domain" description="Methylated-DNA-[protein]-cysteine S-methyltransferase DNA binding" evidence="2">
    <location>
        <begin position="5"/>
        <end position="85"/>
    </location>
</feature>
<keyword evidence="1" id="KW-0227">DNA damage</keyword>
<dbReference type="EMBL" id="LJUO01000001">
    <property type="protein sequence ID" value="KPK73925.1"/>
    <property type="molecule type" value="Genomic_DNA"/>
</dbReference>
<evidence type="ECO:0000313" key="4">
    <source>
        <dbReference type="Proteomes" id="UP000051096"/>
    </source>
</evidence>
<dbReference type="InterPro" id="IPR036388">
    <property type="entry name" value="WH-like_DNA-bd_sf"/>
</dbReference>
<accession>A0A0S8GLP9</accession>
<protein>
    <submittedName>
        <fullName evidence="3">DNA methyltransferase</fullName>
    </submittedName>
</protein>
<dbReference type="Pfam" id="PF01035">
    <property type="entry name" value="DNA_binding_1"/>
    <property type="match status" value="1"/>
</dbReference>
<dbReference type="InterPro" id="IPR014048">
    <property type="entry name" value="MethylDNA_cys_MeTrfase_DNA-bd"/>
</dbReference>
<gene>
    <name evidence="3" type="ORF">AMJ87_00050</name>
</gene>
<dbReference type="GO" id="GO:0008168">
    <property type="term" value="F:methyltransferase activity"/>
    <property type="evidence" value="ECO:0007669"/>
    <property type="project" value="UniProtKB-KW"/>
</dbReference>
<dbReference type="InterPro" id="IPR052520">
    <property type="entry name" value="ATL_DNA_repair"/>
</dbReference>